<name>A0A2T1E468_9CYAN</name>
<evidence type="ECO:0000313" key="3">
    <source>
        <dbReference type="Proteomes" id="UP000239576"/>
    </source>
</evidence>
<dbReference type="InterPro" id="IPR052164">
    <property type="entry name" value="Anthracycline_SecMetBiosynth"/>
</dbReference>
<comment type="caution">
    <text evidence="2">The sequence shown here is derived from an EMBL/GenBank/DDBJ whole genome shotgun (WGS) entry which is preliminary data.</text>
</comment>
<dbReference type="PROSITE" id="PS51819">
    <property type="entry name" value="VOC"/>
    <property type="match status" value="1"/>
</dbReference>
<organism evidence="2 3">
    <name type="scientific">Stenomitos frigidus ULC18</name>
    <dbReference type="NCBI Taxonomy" id="2107698"/>
    <lineage>
        <taxon>Bacteria</taxon>
        <taxon>Bacillati</taxon>
        <taxon>Cyanobacteriota</taxon>
        <taxon>Cyanophyceae</taxon>
        <taxon>Leptolyngbyales</taxon>
        <taxon>Leptolyngbyaceae</taxon>
        <taxon>Stenomitos</taxon>
    </lineage>
</organism>
<dbReference type="OrthoDB" id="9804235at2"/>
<sequence length="127" mass="13620">MPNAINWFEIPATDFDRAVTFYSTVLGTEIQKAEFMGEPQAFFPMDPTSVGGAIVKSERLTPSMTGTLIYLNLGTVENLEQALGRVESNGGKLLMPKTDIGDPGFIGMIQDSEGNGIGLHAPKLDAV</sequence>
<keyword evidence="3" id="KW-1185">Reference proteome</keyword>
<dbReference type="CDD" id="cd07247">
    <property type="entry name" value="SgaA_N_like"/>
    <property type="match status" value="1"/>
</dbReference>
<accession>A0A2T1E468</accession>
<reference evidence="3" key="1">
    <citation type="submission" date="2018-02" db="EMBL/GenBank/DDBJ databases">
        <authorList>
            <person name="Moore K."/>
            <person name="Momper L."/>
        </authorList>
    </citation>
    <scope>NUCLEOTIDE SEQUENCE [LARGE SCALE GENOMIC DNA]</scope>
    <source>
        <strain evidence="3">ULC18</strain>
    </source>
</reference>
<evidence type="ECO:0000313" key="2">
    <source>
        <dbReference type="EMBL" id="PSB27501.1"/>
    </source>
</evidence>
<dbReference type="AlphaFoldDB" id="A0A2T1E468"/>
<dbReference type="InterPro" id="IPR029068">
    <property type="entry name" value="Glyas_Bleomycin-R_OHBP_Dase"/>
</dbReference>
<proteinExistence type="predicted"/>
<dbReference type="InterPro" id="IPR004360">
    <property type="entry name" value="Glyas_Fos-R_dOase_dom"/>
</dbReference>
<dbReference type="SUPFAM" id="SSF54593">
    <property type="entry name" value="Glyoxalase/Bleomycin resistance protein/Dihydroxybiphenyl dioxygenase"/>
    <property type="match status" value="1"/>
</dbReference>
<dbReference type="InterPro" id="IPR037523">
    <property type="entry name" value="VOC_core"/>
</dbReference>
<feature type="domain" description="VOC" evidence="1">
    <location>
        <begin position="4"/>
        <end position="122"/>
    </location>
</feature>
<protein>
    <recommendedName>
        <fullName evidence="1">VOC domain-containing protein</fullName>
    </recommendedName>
</protein>
<reference evidence="2 3" key="2">
    <citation type="submission" date="2018-03" db="EMBL/GenBank/DDBJ databases">
        <title>The ancient ancestry and fast evolution of plastids.</title>
        <authorList>
            <person name="Moore K.R."/>
            <person name="Magnabosco C."/>
            <person name="Momper L."/>
            <person name="Gold D.A."/>
            <person name="Bosak T."/>
            <person name="Fournier G.P."/>
        </authorList>
    </citation>
    <scope>NUCLEOTIDE SEQUENCE [LARGE SCALE GENOMIC DNA]</scope>
    <source>
        <strain evidence="2 3">ULC18</strain>
    </source>
</reference>
<dbReference type="EMBL" id="PVWK01000090">
    <property type="protein sequence ID" value="PSB27501.1"/>
    <property type="molecule type" value="Genomic_DNA"/>
</dbReference>
<dbReference type="PANTHER" id="PTHR33993:SF2">
    <property type="entry name" value="VOC DOMAIN-CONTAINING PROTEIN"/>
    <property type="match status" value="1"/>
</dbReference>
<dbReference type="Gene3D" id="3.10.180.10">
    <property type="entry name" value="2,3-Dihydroxybiphenyl 1,2-Dioxygenase, domain 1"/>
    <property type="match status" value="1"/>
</dbReference>
<evidence type="ECO:0000259" key="1">
    <source>
        <dbReference type="PROSITE" id="PS51819"/>
    </source>
</evidence>
<dbReference type="Pfam" id="PF00903">
    <property type="entry name" value="Glyoxalase"/>
    <property type="match status" value="1"/>
</dbReference>
<dbReference type="Proteomes" id="UP000239576">
    <property type="component" value="Unassembled WGS sequence"/>
</dbReference>
<gene>
    <name evidence="2" type="ORF">C7B82_16410</name>
</gene>
<dbReference type="PANTHER" id="PTHR33993">
    <property type="entry name" value="GLYOXALASE-RELATED"/>
    <property type="match status" value="1"/>
</dbReference>